<reference evidence="1" key="1">
    <citation type="submission" date="2020-08" db="EMBL/GenBank/DDBJ databases">
        <title>Plant Genome Project.</title>
        <authorList>
            <person name="Zhang R.-G."/>
        </authorList>
    </citation>
    <scope>NUCLEOTIDE SEQUENCE</scope>
    <source>
        <strain evidence="1">WSP0</strain>
        <tissue evidence="1">Leaf</tissue>
    </source>
</reference>
<evidence type="ECO:0000313" key="1">
    <source>
        <dbReference type="EMBL" id="KAG5566877.1"/>
    </source>
</evidence>
<organism evidence="1 2">
    <name type="scientific">Rhododendron griersonianum</name>
    <dbReference type="NCBI Taxonomy" id="479676"/>
    <lineage>
        <taxon>Eukaryota</taxon>
        <taxon>Viridiplantae</taxon>
        <taxon>Streptophyta</taxon>
        <taxon>Embryophyta</taxon>
        <taxon>Tracheophyta</taxon>
        <taxon>Spermatophyta</taxon>
        <taxon>Magnoliopsida</taxon>
        <taxon>eudicotyledons</taxon>
        <taxon>Gunneridae</taxon>
        <taxon>Pentapetalae</taxon>
        <taxon>asterids</taxon>
        <taxon>Ericales</taxon>
        <taxon>Ericaceae</taxon>
        <taxon>Ericoideae</taxon>
        <taxon>Rhodoreae</taxon>
        <taxon>Rhododendron</taxon>
    </lineage>
</organism>
<accession>A0AAV6LSN5</accession>
<sequence length="175" mass="20223">MAEINKRRLAGQLRQIAVQIMTRKLFRVLREEEINKRLMKALLIDCPKCLQEWHMLSKEVQILPYLQCHGSNRHCKYGSNQEAGTVVEVITVHTDPNKGDESNNKIADLFEKSNLNTEYWNRLSQASPRMAYAFPKEMTQNSSTFSNNVITEARHGMIYANKKLNMDFHPALGEN</sequence>
<evidence type="ECO:0000313" key="2">
    <source>
        <dbReference type="Proteomes" id="UP000823749"/>
    </source>
</evidence>
<protein>
    <submittedName>
        <fullName evidence="1">Uncharacterized protein</fullName>
    </submittedName>
</protein>
<dbReference type="AlphaFoldDB" id="A0AAV6LSN5"/>
<proteinExistence type="predicted"/>
<gene>
    <name evidence="1" type="ORF">RHGRI_002429</name>
</gene>
<dbReference type="EMBL" id="JACTNZ010000001">
    <property type="protein sequence ID" value="KAG5566877.1"/>
    <property type="molecule type" value="Genomic_DNA"/>
</dbReference>
<name>A0AAV6LSN5_9ERIC</name>
<dbReference type="Proteomes" id="UP000823749">
    <property type="component" value="Chromosome 1"/>
</dbReference>
<comment type="caution">
    <text evidence="1">The sequence shown here is derived from an EMBL/GenBank/DDBJ whole genome shotgun (WGS) entry which is preliminary data.</text>
</comment>
<keyword evidence="2" id="KW-1185">Reference proteome</keyword>